<feature type="disulfide bond" evidence="5">
    <location>
        <begin position="2590"/>
        <end position="2600"/>
    </location>
</feature>
<name>A0A7R9BH83_9CRUS</name>
<evidence type="ECO:0000256" key="5">
    <source>
        <dbReference type="PROSITE-ProRule" id="PRU00076"/>
    </source>
</evidence>
<dbReference type="Proteomes" id="UP000678499">
    <property type="component" value="Unassembled WGS sequence"/>
</dbReference>
<feature type="domain" description="Sushi" evidence="9">
    <location>
        <begin position="378"/>
        <end position="440"/>
    </location>
</feature>
<evidence type="ECO:0008006" key="13">
    <source>
        <dbReference type="Google" id="ProtNLM"/>
    </source>
</evidence>
<dbReference type="InterPro" id="IPR036378">
    <property type="entry name" value="FAS1_dom_sf"/>
</dbReference>
<dbReference type="Gene3D" id="2.10.25.10">
    <property type="entry name" value="Laminin"/>
    <property type="match status" value="2"/>
</dbReference>
<evidence type="ECO:0000259" key="8">
    <source>
        <dbReference type="PROSITE" id="PS50026"/>
    </source>
</evidence>
<feature type="domain" description="Sushi" evidence="9">
    <location>
        <begin position="1475"/>
        <end position="1531"/>
    </location>
</feature>
<dbReference type="EMBL" id="CAJPEX010000224">
    <property type="protein sequence ID" value="CAG0914385.1"/>
    <property type="molecule type" value="Genomic_DNA"/>
</dbReference>
<protein>
    <recommendedName>
        <fullName evidence="13">Sushi, von Willebrand factor type A, EGF and pentraxin domain-containing protein 1</fullName>
    </recommendedName>
</protein>
<reference evidence="11" key="1">
    <citation type="submission" date="2020-11" db="EMBL/GenBank/DDBJ databases">
        <authorList>
            <person name="Tran Van P."/>
        </authorList>
    </citation>
    <scope>NUCLEOTIDE SEQUENCE</scope>
</reference>
<dbReference type="InterPro" id="IPR050350">
    <property type="entry name" value="Compl-Cell_Adhes-Reg"/>
</dbReference>
<dbReference type="InterPro" id="IPR000436">
    <property type="entry name" value="Sushi_SCR_CCP_dom"/>
</dbReference>
<feature type="domain" description="Sushi" evidence="9">
    <location>
        <begin position="2058"/>
        <end position="2122"/>
    </location>
</feature>
<feature type="domain" description="Sushi" evidence="9">
    <location>
        <begin position="1030"/>
        <end position="1088"/>
    </location>
</feature>
<dbReference type="PANTHER" id="PTHR19325">
    <property type="entry name" value="COMPLEMENT COMPONENT-RELATED SUSHI DOMAIN-CONTAINING"/>
    <property type="match status" value="1"/>
</dbReference>
<feature type="domain" description="Sushi" evidence="9">
    <location>
        <begin position="1218"/>
        <end position="1278"/>
    </location>
</feature>
<keyword evidence="1 6" id="KW-0768">Sushi</keyword>
<feature type="domain" description="Sushi" evidence="9">
    <location>
        <begin position="2361"/>
        <end position="2397"/>
    </location>
</feature>
<dbReference type="SUPFAM" id="SSF57196">
    <property type="entry name" value="EGF/Laminin"/>
    <property type="match status" value="2"/>
</dbReference>
<feature type="domain" description="Sushi" evidence="9">
    <location>
        <begin position="1936"/>
        <end position="1997"/>
    </location>
</feature>
<feature type="domain" description="Sushi" evidence="9">
    <location>
        <begin position="1412"/>
        <end position="1474"/>
    </location>
</feature>
<dbReference type="CDD" id="cd00054">
    <property type="entry name" value="EGF_CA"/>
    <property type="match status" value="1"/>
</dbReference>
<feature type="disulfide bond" evidence="5">
    <location>
        <begin position="2622"/>
        <end position="2632"/>
    </location>
</feature>
<dbReference type="InterPro" id="IPR001759">
    <property type="entry name" value="PTX_dom"/>
</dbReference>
<feature type="domain" description="Sushi" evidence="9">
    <location>
        <begin position="959"/>
        <end position="1029"/>
    </location>
</feature>
<dbReference type="InterPro" id="IPR000742">
    <property type="entry name" value="EGF"/>
</dbReference>
<feature type="domain" description="Sushi" evidence="9">
    <location>
        <begin position="1597"/>
        <end position="1655"/>
    </location>
</feature>
<proteinExistence type="predicted"/>
<feature type="disulfide bond" evidence="6">
    <location>
        <begin position="1626"/>
        <end position="1653"/>
    </location>
</feature>
<dbReference type="SMART" id="SM00159">
    <property type="entry name" value="PTX"/>
    <property type="match status" value="1"/>
</dbReference>
<feature type="domain" description="Sushi" evidence="9">
    <location>
        <begin position="837"/>
        <end position="894"/>
    </location>
</feature>
<comment type="caution">
    <text evidence="5">Lacks conserved residue(s) required for the propagation of feature annotation.</text>
</comment>
<dbReference type="InterPro" id="IPR035976">
    <property type="entry name" value="Sushi/SCR/CCP_sf"/>
</dbReference>
<dbReference type="PROSITE" id="PS50026">
    <property type="entry name" value="EGF_3"/>
    <property type="match status" value="2"/>
</dbReference>
<evidence type="ECO:0000256" key="3">
    <source>
        <dbReference type="ARBA" id="ARBA00023157"/>
    </source>
</evidence>
<keyword evidence="3 5" id="KW-1015">Disulfide bond</keyword>
<dbReference type="SUPFAM" id="SSF57535">
    <property type="entry name" value="Complement control module/SCR domain"/>
    <property type="match status" value="29"/>
</dbReference>
<dbReference type="Gene3D" id="2.60.120.200">
    <property type="match status" value="1"/>
</dbReference>
<accession>A0A7R9BH83</accession>
<dbReference type="OrthoDB" id="6515930at2759"/>
<feature type="domain" description="EGF-like" evidence="8">
    <location>
        <begin position="2586"/>
        <end position="2618"/>
    </location>
</feature>
<feature type="domain" description="Sushi" evidence="9">
    <location>
        <begin position="441"/>
        <end position="504"/>
    </location>
</feature>
<dbReference type="SUPFAM" id="SSF49899">
    <property type="entry name" value="Concanavalin A-like lectins/glucanases"/>
    <property type="match status" value="1"/>
</dbReference>
<feature type="domain" description="Sushi" evidence="9">
    <location>
        <begin position="1089"/>
        <end position="1151"/>
    </location>
</feature>
<feature type="compositionally biased region" description="Polar residues" evidence="7">
    <location>
        <begin position="2179"/>
        <end position="2188"/>
    </location>
</feature>
<dbReference type="CDD" id="cd00033">
    <property type="entry name" value="CCP"/>
    <property type="match status" value="23"/>
</dbReference>
<dbReference type="PROSITE" id="PS01186">
    <property type="entry name" value="EGF_2"/>
    <property type="match status" value="2"/>
</dbReference>
<dbReference type="EMBL" id="OA882261">
    <property type="protein sequence ID" value="CAD7274233.1"/>
    <property type="molecule type" value="Genomic_DNA"/>
</dbReference>
<feature type="domain" description="EGF-like" evidence="8">
    <location>
        <begin position="2619"/>
        <end position="2650"/>
    </location>
</feature>
<dbReference type="PROSITE" id="PS51828">
    <property type="entry name" value="PTX_2"/>
    <property type="match status" value="1"/>
</dbReference>
<feature type="domain" description="Sushi" evidence="9">
    <location>
        <begin position="1532"/>
        <end position="1596"/>
    </location>
</feature>
<evidence type="ECO:0000259" key="10">
    <source>
        <dbReference type="PROSITE" id="PS51828"/>
    </source>
</evidence>
<feature type="disulfide bond" evidence="5">
    <location>
        <begin position="2640"/>
        <end position="2649"/>
    </location>
</feature>
<dbReference type="PROSITE" id="PS00022">
    <property type="entry name" value="EGF_1"/>
    <property type="match status" value="2"/>
</dbReference>
<feature type="compositionally biased region" description="Basic residues" evidence="7">
    <location>
        <begin position="2190"/>
        <end position="2199"/>
    </location>
</feature>
<evidence type="ECO:0000256" key="4">
    <source>
        <dbReference type="ARBA" id="ARBA00023180"/>
    </source>
</evidence>
<feature type="disulfide bond" evidence="6">
    <location>
        <begin position="2428"/>
        <end position="2455"/>
    </location>
</feature>
<feature type="disulfide bond" evidence="6">
    <location>
        <begin position="411"/>
        <end position="438"/>
    </location>
</feature>
<feature type="disulfide bond" evidence="6">
    <location>
        <begin position="1059"/>
        <end position="1086"/>
    </location>
</feature>
<keyword evidence="5" id="KW-0245">EGF-like domain</keyword>
<feature type="disulfide bond" evidence="6">
    <location>
        <begin position="552"/>
        <end position="579"/>
    </location>
</feature>
<feature type="domain" description="Sushi" evidence="9">
    <location>
        <begin position="582"/>
        <end position="645"/>
    </location>
</feature>
<feature type="region of interest" description="Disordered" evidence="7">
    <location>
        <begin position="2177"/>
        <end position="2199"/>
    </location>
</feature>
<keyword evidence="4" id="KW-0325">Glycoprotein</keyword>
<feature type="domain" description="Pentraxin (PTX)" evidence="10">
    <location>
        <begin position="154"/>
        <end position="377"/>
    </location>
</feature>
<sequence>MTRAWSSLVSTEERAASHSQGIVLGISASVHGDFWDYIVNEGFASLKKTIVKMEELALICRNERNVFWSVCVPTDSMDHSANCCQTFASQIPAKTEENARETVQNPSSARVFRGSRGICVNFKQSFVTRTRARVMGSVVVESPVISGKISQTSGEYQLSFPTPPSTLWSAVVVPYGLGNRAKKEFLEELFICFWMRSPKGKVVENLQGTPFSYSTEDSPDAFTLSNYNGFVFSVNGEERNTNVSSGDGLWHHMCVGWRSSDGTWALMKDGEVADFGNGLSEKKPLSGRGVFVLGQEQDTIGGGFSLGESFTGTLAKLEAFSFVPWLANTSLASGQVWGNPETHFFNCELAPKGDLMTWSDFLEMRQGNVKVEMGDLCSGCPIDWVPFTHGIASDNHQGALGSPGEEVAFSCDDGFRLIGAKVRRCMISGSWNEPVPRCERIPCEFLGQPKEVDYRLIKGTKYEFESVVRFSCVSGYYLKEDHLDLELTCLANGKWSGKPPSCIDSSSALSKVEMGDLCSGCPIDWVPFTHGIASDNHQGALGSPGEEVAFSCDDGFRLIGAKVRRCMISGSWNEPVPRCERIPCEFLGQPKEVDYRLIKGTKYEFESVVRFSCVSGYYLKEDHLDLELTCLANGKWSGKPPSCIAKSCQLEEMSSNVQFVTNSQDSGGMILVDDVVGVECLEGLLLVGNSAVKCSPRGTWSPRVPACIQPSCYFEPKIPNAKSVDFVPGKSLTLECEPGFEMFGEEIVLCKEDNQWPIESIPMCDPVSCPLNSIEISNGFLSTSSGDSLGDSATIRCKPGFEFSSSPRRRRRTLRCSQNATWVPEKPGETFPSCAVKPCRRPEFRNGDVKMIADNGPTVAIFSCHEGFTLQGNRKLKCPEHGTHWGDDVPKCVKSVCSQFPPVFNANISAARGPWGLGEEVEITCQKGFWLEHNITHSNTPFCRADGTWGRLLPICHPIECENPPNFRHAILDTRFTVAPLSRGKNHLLSSRLFYRCKDGFSMRGEEGIICGDDKKWHPVESRFPECVRNACQMIPEMKHRRYFLRKISPGILSAVFSCEPGFQMRGDPETLCTKHGNWSRVPPTCEPIECDPSRLELTLKHAKNVTVTGHGLGSALVVECDDGFELSSGDWRRVCLGNNMWSGSPAECTPVGCPRPSITHSDVALPSSFSSSGFSEVGMKITFECPPGFRAMESLTRTCSINGTWLPGPEVPQCEPVACPGIASIPNGRVIGGDFRFRSIVQFSCDLGFGLTIESGFAQCSANATWIPDIPQVVCEQRFCPRPSAPENGYLHSADASIGSTIKFDCDIGYQVKGEDTITCLANGSWSSSLGECAPEFCHPLENFLIDFDCIKVTYDEESDSEGNFPHGTRGVLTKRPGFVSEPDENLVATCGSAGIWHIDFKPELLKCEEIKCREPFPKGPNSFLVSNPEHEFPVGTSVTYQCDPGFISSGSLQMSCSPNGQWNPETPPTCEEMSCQPFDVKDFENGGFKTKTSGKFVVFECDPDFEMVGRNFSECLNGSWTNPVPKCVKFPCKGLSDFQHGTVLSWTPSQIDDGADLEVSFTCDPGYFSWERSPKITCFSNNGSWSAQVPSCNPVTCPRIVKNPDNGVLSSSGVTSGKSTWLKCDDGFVAFGPSKVTCLHSGNWSNVLGSCVPSLCPETPDLSHGIWEPSVQGSESLLVVHSEMKGFQQGTIFKLRCNKDQGYHAFQKEVSITCESSRWVPSGKVACVANLCEIPPVPKNALVHNQSGISGNTLLVNQSISYRCKHGFIAANDNEDTSVTIRTCLTNGTLSGSVIRCEEISCPDLQKITHGNLTISGRSAFYKCDPGFKLDNVSLGVKACSISGKWIPSREPECVKVTCDAPKIPNHAEIETQHHHHQQQQLIVDEFPVGHVLRLACAQGFEPKFHGVPSAAATGTMTCLQNGTWFGTLTCSETECPVLNQTSSSGAKINTISRSVGGIAVYSCETPGILDFEGHSTRVCLPDGHWSLPEPKCKHPCGTETPTDFENAFIKASGNNWTIECKSGFGLRNGDGRVKCAYDRVAKRYEWTASGDCSRIQCEFPGGSEDFDEGRGVVSRSEDVLVHQCNYGFKLKGPERKICSPDGHWTPEGESAVIQPSCEPIKCDPQELASLLNNSYIVDTDYPYGIHNILGTVVRYACTPGNRLLVDEKVRKKSMAEASSDSRTASRNNKKKRRRRMLGQKIKCESDASWFKQGPNCVPHDCRSRRPPDFRFTTRNVTHLRNGQAVAVYACLEGFRLRDTDTIFCRHGFWENVVKIECSRVVCKDPPLTLHSFLTEFDVGNSQNSDTMLIIPVGQISSWMSQTPPYFALPTELGSANFQRVDGNRVPLANGKIILDKENSTVSYECDLGFYLFGASKRYCDYGSEWSGSAPTCSPVRCPTIGAPKNGFIVSPNHGYVYQSRIEFGCSPGYRLDGSRVAVCGPDGKWSPDVPLCSVPKCDAPELNAKDYVIPMPTKTGGGALRKNRRPRWKPGTSLEIECQKGRFTSGNMTITCFQNGTWSQLKGPRCGIPRLRNGAYVQSFSLLRKDVVRYLCPAGKMPYGSELLRCLPDNTWDRAGFCVNRPASPFCPRRCLNNGTCTDFYKCTCPQGFMGKRCEQPVCEPECLNGGLCIQRNTCFCPKGFDGKICESRFLLQESNSTTIGISGYFRQLMGLQNMEQPLRAHEAFLSRASGSRWCWPSCVDRYSWCLAAKEATAAQPSRNFLELETSNWKGFRDREKTHKPDFLRQDLVPDRGTITVSPEAMYEACDYSGKRRKQHMLSECTGTMNRHRGKCESRKAVKVKIIEADEMARNFASVGFRFLLFTTLLLLSDASPVAVDEGGVPQAGNEDASKSQLVAFDYGKHVDAIAVESAVDEEKAAAANDIVDNTDTKINIDKDLPALVDSKTESRPSTVSPGLEKELKSMSLTATELRLPVRMFLTAMGLSKLDVNDGRKFTAFMPTDDVFKSMKMPFPVLLFNHWQWIATLPTAHLVSGEYTTDDLNSAGRGITSLNGTQLILTPSPDSTENLPAEFPGGASTFISSSDLIGLVYLDRWLVDQWPALAQDQHKDEEWHNPPRGWIIRPSSSIAPWMRKLIHEEARQ</sequence>
<dbReference type="Gene3D" id="2.10.70.10">
    <property type="entry name" value="Complement Module, domain 1"/>
    <property type="match status" value="27"/>
</dbReference>
<feature type="domain" description="Sushi" evidence="9">
    <location>
        <begin position="1279"/>
        <end position="1336"/>
    </location>
</feature>
<feature type="disulfide bond" evidence="6">
    <location>
        <begin position="1307"/>
        <end position="1334"/>
    </location>
</feature>
<dbReference type="SMART" id="SM00181">
    <property type="entry name" value="EGF"/>
    <property type="match status" value="2"/>
</dbReference>
<dbReference type="PANTHER" id="PTHR19325:SF575">
    <property type="entry name" value="LOCOMOTION-RELATED PROTEIN HIKARU GENKI"/>
    <property type="match status" value="1"/>
</dbReference>
<dbReference type="Pfam" id="PF00084">
    <property type="entry name" value="Sushi"/>
    <property type="match status" value="25"/>
</dbReference>
<dbReference type="Pfam" id="PF00354">
    <property type="entry name" value="Pentaxin"/>
    <property type="match status" value="1"/>
</dbReference>
<dbReference type="InterPro" id="IPR013320">
    <property type="entry name" value="ConA-like_dom_sf"/>
</dbReference>
<organism evidence="11">
    <name type="scientific">Notodromas monacha</name>
    <dbReference type="NCBI Taxonomy" id="399045"/>
    <lineage>
        <taxon>Eukaryota</taxon>
        <taxon>Metazoa</taxon>
        <taxon>Ecdysozoa</taxon>
        <taxon>Arthropoda</taxon>
        <taxon>Crustacea</taxon>
        <taxon>Oligostraca</taxon>
        <taxon>Ostracoda</taxon>
        <taxon>Podocopa</taxon>
        <taxon>Podocopida</taxon>
        <taxon>Cypridocopina</taxon>
        <taxon>Cypridoidea</taxon>
        <taxon>Cyprididae</taxon>
        <taxon>Notodromas</taxon>
    </lineage>
</organism>
<dbReference type="SMART" id="SM00032">
    <property type="entry name" value="CCP"/>
    <property type="match status" value="31"/>
</dbReference>
<dbReference type="SUPFAM" id="SSF82153">
    <property type="entry name" value="FAS1 domain"/>
    <property type="match status" value="1"/>
</dbReference>
<dbReference type="PROSITE" id="PS50923">
    <property type="entry name" value="SUSHI"/>
    <property type="match status" value="25"/>
</dbReference>
<keyword evidence="2" id="KW-0677">Repeat</keyword>
<feature type="domain" description="Sushi" evidence="9">
    <location>
        <begin position="705"/>
        <end position="766"/>
    </location>
</feature>
<evidence type="ECO:0000256" key="1">
    <source>
        <dbReference type="ARBA" id="ARBA00022659"/>
    </source>
</evidence>
<evidence type="ECO:0000256" key="2">
    <source>
        <dbReference type="ARBA" id="ARBA00022737"/>
    </source>
</evidence>
<feature type="disulfide bond" evidence="5">
    <location>
        <begin position="2608"/>
        <end position="2617"/>
    </location>
</feature>
<feature type="domain" description="Sushi" evidence="9">
    <location>
        <begin position="895"/>
        <end position="958"/>
    </location>
</feature>
<dbReference type="PRINTS" id="PR00895">
    <property type="entry name" value="PENTAXIN"/>
</dbReference>
<feature type="domain" description="Sushi" evidence="9">
    <location>
        <begin position="2458"/>
        <end position="2531"/>
    </location>
</feature>
<feature type="domain" description="Sushi" evidence="9">
    <location>
        <begin position="2398"/>
        <end position="2457"/>
    </location>
</feature>
<evidence type="ECO:0000256" key="7">
    <source>
        <dbReference type="SAM" id="MobiDB-lite"/>
    </source>
</evidence>
<evidence type="ECO:0000313" key="11">
    <source>
        <dbReference type="EMBL" id="CAD7274233.1"/>
    </source>
</evidence>
<keyword evidence="12" id="KW-1185">Reference proteome</keyword>
<feature type="domain" description="Sushi" evidence="9">
    <location>
        <begin position="767"/>
        <end position="836"/>
    </location>
</feature>
<feature type="domain" description="Sushi" evidence="9">
    <location>
        <begin position="519"/>
        <end position="581"/>
    </location>
</feature>
<feature type="disulfide bond" evidence="6">
    <location>
        <begin position="2368"/>
        <end position="2395"/>
    </location>
</feature>
<gene>
    <name evidence="11" type="ORF">NMOB1V02_LOCUS2083</name>
</gene>
<feature type="domain" description="Sushi" evidence="9">
    <location>
        <begin position="1152"/>
        <end position="1217"/>
    </location>
</feature>
<feature type="domain" description="Sushi" evidence="9">
    <location>
        <begin position="1802"/>
        <end position="1858"/>
    </location>
</feature>
<dbReference type="Gene3D" id="2.30.180.10">
    <property type="entry name" value="FAS1 domain"/>
    <property type="match status" value="1"/>
</dbReference>
<evidence type="ECO:0000313" key="12">
    <source>
        <dbReference type="Proteomes" id="UP000678499"/>
    </source>
</evidence>
<feature type="domain" description="Sushi" evidence="9">
    <location>
        <begin position="1859"/>
        <end position="1935"/>
    </location>
</feature>
<evidence type="ECO:0000256" key="6">
    <source>
        <dbReference type="PROSITE-ProRule" id="PRU00302"/>
    </source>
</evidence>
<evidence type="ECO:0000259" key="9">
    <source>
        <dbReference type="PROSITE" id="PS50923"/>
    </source>
</evidence>
<feature type="disulfide bond" evidence="6">
    <location>
        <begin position="707"/>
        <end position="750"/>
    </location>
</feature>